<dbReference type="Proteomes" id="UP000237347">
    <property type="component" value="Unassembled WGS sequence"/>
</dbReference>
<evidence type="ECO:0000313" key="2">
    <source>
        <dbReference type="Proteomes" id="UP000237347"/>
    </source>
</evidence>
<dbReference type="AlphaFoldDB" id="A0AAW0LI91"/>
<protein>
    <submittedName>
        <fullName evidence="1">Citrate-binding protein</fullName>
    </submittedName>
</protein>
<reference evidence="1 2" key="1">
    <citation type="journal article" date="2018" name="Sci. Data">
        <title>The draft genome sequence of cork oak.</title>
        <authorList>
            <person name="Ramos A.M."/>
            <person name="Usie A."/>
            <person name="Barbosa P."/>
            <person name="Barros P.M."/>
            <person name="Capote T."/>
            <person name="Chaves I."/>
            <person name="Simoes F."/>
            <person name="Abreu I."/>
            <person name="Carrasquinho I."/>
            <person name="Faro C."/>
            <person name="Guimaraes J.B."/>
            <person name="Mendonca D."/>
            <person name="Nobrega F."/>
            <person name="Rodrigues L."/>
            <person name="Saibo N.J.M."/>
            <person name="Varela M.C."/>
            <person name="Egas C."/>
            <person name="Matos J."/>
            <person name="Miguel C.M."/>
            <person name="Oliveira M.M."/>
            <person name="Ricardo C.P."/>
            <person name="Goncalves S."/>
        </authorList>
    </citation>
    <scope>NUCLEOTIDE SEQUENCE [LARGE SCALE GENOMIC DNA]</scope>
    <source>
        <strain evidence="2">cv. HL8</strain>
    </source>
</reference>
<dbReference type="PANTHER" id="PTHR33681">
    <property type="entry name" value="BINDING PROTEIN, PUTATIVE, EXPRESSED-RELATED"/>
    <property type="match status" value="1"/>
</dbReference>
<keyword evidence="2" id="KW-1185">Reference proteome</keyword>
<sequence length="211" mass="23770">MMSPMSLSRNNGYDYSSGVWQFEGYVFVPNVTTGVCIMQVFGASPPATTMMLIQWSPVLVPNIYDRWFRLNVIHDVDASDVKMGILWMRQLDMGENLITSNVESIHRMINPIIWSPGYDYSSGVWQFEGYVFVPNVTTGVCIMQVFGASPPATTMMLIQWSPVLVPNIYDRWFRLNVIHDVDASDVKVYTDGNLVDEAAGHGGKSYYIKCG</sequence>
<feature type="non-terminal residue" evidence="1">
    <location>
        <position position="211"/>
    </location>
</feature>
<dbReference type="SUPFAM" id="SSF49899">
    <property type="entry name" value="Concanavalin A-like lectins/glucanases"/>
    <property type="match status" value="1"/>
</dbReference>
<accession>A0AAW0LI91</accession>
<organism evidence="1 2">
    <name type="scientific">Quercus suber</name>
    <name type="common">Cork oak</name>
    <dbReference type="NCBI Taxonomy" id="58331"/>
    <lineage>
        <taxon>Eukaryota</taxon>
        <taxon>Viridiplantae</taxon>
        <taxon>Streptophyta</taxon>
        <taxon>Embryophyta</taxon>
        <taxon>Tracheophyta</taxon>
        <taxon>Spermatophyta</taxon>
        <taxon>Magnoliopsida</taxon>
        <taxon>eudicotyledons</taxon>
        <taxon>Gunneridae</taxon>
        <taxon>Pentapetalae</taxon>
        <taxon>rosids</taxon>
        <taxon>fabids</taxon>
        <taxon>Fagales</taxon>
        <taxon>Fagaceae</taxon>
        <taxon>Quercus</taxon>
    </lineage>
</organism>
<comment type="caution">
    <text evidence="1">The sequence shown here is derived from an EMBL/GenBank/DDBJ whole genome shotgun (WGS) entry which is preliminary data.</text>
</comment>
<dbReference type="EMBL" id="PKMF04000104">
    <property type="protein sequence ID" value="KAK7850183.1"/>
    <property type="molecule type" value="Genomic_DNA"/>
</dbReference>
<proteinExistence type="predicted"/>
<evidence type="ECO:0000313" key="1">
    <source>
        <dbReference type="EMBL" id="KAK7850183.1"/>
    </source>
</evidence>
<dbReference type="InterPro" id="IPR013320">
    <property type="entry name" value="ConA-like_dom_sf"/>
</dbReference>
<name>A0AAW0LI91_QUESU</name>
<gene>
    <name evidence="1" type="primary">CBP_3</name>
    <name evidence="1" type="ORF">CFP56_001515</name>
</gene>
<dbReference type="PANTHER" id="PTHR33681:SF4">
    <property type="entry name" value="OS12G0171100 PROTEIN"/>
    <property type="match status" value="1"/>
</dbReference>